<reference evidence="2" key="1">
    <citation type="journal article" date="2014" name="Int. J. Syst. Evol. Microbiol.">
        <title>Complete genome sequence of Corynebacterium casei LMG S-19264T (=DSM 44701T), isolated from a smear-ripened cheese.</title>
        <authorList>
            <consortium name="US DOE Joint Genome Institute (JGI-PGF)"/>
            <person name="Walter F."/>
            <person name="Albersmeier A."/>
            <person name="Kalinowski J."/>
            <person name="Ruckert C."/>
        </authorList>
    </citation>
    <scope>NUCLEOTIDE SEQUENCE</scope>
    <source>
        <strain evidence="2">JCM 10088</strain>
    </source>
</reference>
<dbReference type="RefSeq" id="WP_188596781.1">
    <property type="nucleotide sequence ID" value="NZ_BMNL01000003.1"/>
</dbReference>
<organism evidence="2 3">
    <name type="scientific">Thermocladium modestius</name>
    <dbReference type="NCBI Taxonomy" id="62609"/>
    <lineage>
        <taxon>Archaea</taxon>
        <taxon>Thermoproteota</taxon>
        <taxon>Thermoprotei</taxon>
        <taxon>Thermoproteales</taxon>
        <taxon>Thermoproteaceae</taxon>
        <taxon>Thermocladium</taxon>
    </lineage>
</organism>
<reference evidence="2" key="2">
    <citation type="submission" date="2020-09" db="EMBL/GenBank/DDBJ databases">
        <authorList>
            <person name="Sun Q."/>
            <person name="Ohkuma M."/>
        </authorList>
    </citation>
    <scope>NUCLEOTIDE SEQUENCE</scope>
    <source>
        <strain evidence="2">JCM 10088</strain>
    </source>
</reference>
<gene>
    <name evidence="2" type="ORF">GCM10007981_15080</name>
</gene>
<dbReference type="OrthoDB" id="28709at2157"/>
<sequence length="242" mass="28423">MNIDEIKSWISSLLAKEQKVFLNRLLEEAEARGIGRIALFMAINSIIQEDKDIVAMNPVEIGRIKLGKEEIRISLPQEIELKRNTRQRRRSPKGINIIEALYEEQRQETKPKEEQRQETKPKEEQRQETKPKEEQRQETKPKEEQRQETKPKEELIIPGFNDEESQRAALAIIQYINKYWSVGRMRLVDDLYHSTGIRRETLIRVLDVLSKQGYVELVEPGIVNRTEKTPTIGIKLTELIKR</sequence>
<feature type="region of interest" description="Disordered" evidence="1">
    <location>
        <begin position="101"/>
        <end position="160"/>
    </location>
</feature>
<comment type="caution">
    <text evidence="2">The sequence shown here is derived from an EMBL/GenBank/DDBJ whole genome shotgun (WGS) entry which is preliminary data.</text>
</comment>
<evidence type="ECO:0000313" key="2">
    <source>
        <dbReference type="EMBL" id="GGP21800.1"/>
    </source>
</evidence>
<evidence type="ECO:0000313" key="3">
    <source>
        <dbReference type="Proteomes" id="UP000610960"/>
    </source>
</evidence>
<feature type="compositionally biased region" description="Basic and acidic residues" evidence="1">
    <location>
        <begin position="103"/>
        <end position="155"/>
    </location>
</feature>
<proteinExistence type="predicted"/>
<evidence type="ECO:0000256" key="1">
    <source>
        <dbReference type="SAM" id="MobiDB-lite"/>
    </source>
</evidence>
<keyword evidence="3" id="KW-1185">Reference proteome</keyword>
<dbReference type="Proteomes" id="UP000610960">
    <property type="component" value="Unassembled WGS sequence"/>
</dbReference>
<protein>
    <submittedName>
        <fullName evidence="2">Uncharacterized protein</fullName>
    </submittedName>
</protein>
<name>A0A830GWZ4_9CREN</name>
<dbReference type="EMBL" id="BMNL01000003">
    <property type="protein sequence ID" value="GGP21800.1"/>
    <property type="molecule type" value="Genomic_DNA"/>
</dbReference>
<dbReference type="AlphaFoldDB" id="A0A830GWZ4"/>
<accession>A0A830GWZ4</accession>